<dbReference type="Proteomes" id="UP000467700">
    <property type="component" value="Unassembled WGS sequence"/>
</dbReference>
<dbReference type="GO" id="GO:0008270">
    <property type="term" value="F:zinc ion binding"/>
    <property type="evidence" value="ECO:0007669"/>
    <property type="project" value="UniProtKB-KW"/>
</dbReference>
<keyword evidence="2 4" id="KW-0863">Zinc-finger</keyword>
<dbReference type="InterPro" id="IPR002893">
    <property type="entry name" value="Znf_MYND"/>
</dbReference>
<dbReference type="PROSITE" id="PS01360">
    <property type="entry name" value="ZF_MYND_1"/>
    <property type="match status" value="1"/>
</dbReference>
<reference evidence="6 7" key="1">
    <citation type="submission" date="2020-01" db="EMBL/GenBank/DDBJ databases">
        <authorList>
            <person name="Gupta K D."/>
        </authorList>
    </citation>
    <scope>NUCLEOTIDE SEQUENCE [LARGE SCALE GENOMIC DNA]</scope>
</reference>
<organism evidence="6 7">
    <name type="scientific">Cyclocybe aegerita</name>
    <name type="common">Black poplar mushroom</name>
    <name type="synonym">Agrocybe aegerita</name>
    <dbReference type="NCBI Taxonomy" id="1973307"/>
    <lineage>
        <taxon>Eukaryota</taxon>
        <taxon>Fungi</taxon>
        <taxon>Dikarya</taxon>
        <taxon>Basidiomycota</taxon>
        <taxon>Agaricomycotina</taxon>
        <taxon>Agaricomycetes</taxon>
        <taxon>Agaricomycetidae</taxon>
        <taxon>Agaricales</taxon>
        <taxon>Agaricineae</taxon>
        <taxon>Bolbitiaceae</taxon>
        <taxon>Cyclocybe</taxon>
    </lineage>
</organism>
<comment type="caution">
    <text evidence="6">The sequence shown here is derived from an EMBL/GenBank/DDBJ whole genome shotgun (WGS) entry which is preliminary data.</text>
</comment>
<evidence type="ECO:0000313" key="7">
    <source>
        <dbReference type="Proteomes" id="UP000467700"/>
    </source>
</evidence>
<evidence type="ECO:0000256" key="3">
    <source>
        <dbReference type="ARBA" id="ARBA00022833"/>
    </source>
</evidence>
<accession>A0A8S0WAE3</accession>
<keyword evidence="3" id="KW-0862">Zinc</keyword>
<dbReference type="OrthoDB" id="437457at2759"/>
<evidence type="ECO:0000256" key="4">
    <source>
        <dbReference type="PROSITE-ProRule" id="PRU00134"/>
    </source>
</evidence>
<evidence type="ECO:0000313" key="6">
    <source>
        <dbReference type="EMBL" id="CAA7263026.1"/>
    </source>
</evidence>
<evidence type="ECO:0000256" key="1">
    <source>
        <dbReference type="ARBA" id="ARBA00022723"/>
    </source>
</evidence>
<dbReference type="SUPFAM" id="SSF144232">
    <property type="entry name" value="HIT/MYND zinc finger-like"/>
    <property type="match status" value="1"/>
</dbReference>
<protein>
    <recommendedName>
        <fullName evidence="5">MYND-type domain-containing protein</fullName>
    </recommendedName>
</protein>
<dbReference type="Pfam" id="PF01753">
    <property type="entry name" value="zf-MYND"/>
    <property type="match status" value="1"/>
</dbReference>
<evidence type="ECO:0000256" key="2">
    <source>
        <dbReference type="ARBA" id="ARBA00022771"/>
    </source>
</evidence>
<dbReference type="Gene3D" id="6.10.140.2220">
    <property type="match status" value="1"/>
</dbReference>
<feature type="domain" description="MYND-type" evidence="5">
    <location>
        <begin position="4"/>
        <end position="40"/>
    </location>
</feature>
<keyword evidence="7" id="KW-1185">Reference proteome</keyword>
<proteinExistence type="predicted"/>
<gene>
    <name evidence="6" type="ORF">AAE3_LOCUS5421</name>
</gene>
<dbReference type="AlphaFoldDB" id="A0A8S0WAE3"/>
<dbReference type="PROSITE" id="PS50865">
    <property type="entry name" value="ZF_MYND_2"/>
    <property type="match status" value="1"/>
</dbReference>
<evidence type="ECO:0000259" key="5">
    <source>
        <dbReference type="PROSITE" id="PS50865"/>
    </source>
</evidence>
<name>A0A8S0WAE3_CYCAE</name>
<keyword evidence="1" id="KW-0479">Metal-binding</keyword>
<dbReference type="EMBL" id="CACVBS010000038">
    <property type="protein sequence ID" value="CAA7263026.1"/>
    <property type="molecule type" value="Genomic_DNA"/>
</dbReference>
<sequence>MSLCAHCNAPSSTRCSLCQSVYYCSPEHIRADWPSHKLDCYVKPPKDALSLSDCVRKKVTGILFAEDADEPRLIQLNVLIGYTRTGQTWQTLNLRPYLPDDEKRGRARVRLDGPMVPGEGGIKLGLMSDVFYRRNFTSDGSQRNRCIERSTKGKMAHPWSGPFIMLRRTHLDTSYDVVMEQDLPMLMKFFTTGQMSGFS</sequence>